<feature type="region of interest" description="Disordered" evidence="1">
    <location>
        <begin position="459"/>
        <end position="559"/>
    </location>
</feature>
<dbReference type="EMBL" id="OU900098">
    <property type="protein sequence ID" value="CAG9862257.1"/>
    <property type="molecule type" value="Genomic_DNA"/>
</dbReference>
<feature type="compositionally biased region" description="Polar residues" evidence="1">
    <location>
        <begin position="1517"/>
        <end position="1532"/>
    </location>
</feature>
<feature type="compositionally biased region" description="Basic and acidic residues" evidence="1">
    <location>
        <begin position="645"/>
        <end position="654"/>
    </location>
</feature>
<feature type="transmembrane region" description="Helical" evidence="2">
    <location>
        <begin position="2157"/>
        <end position="2176"/>
    </location>
</feature>
<feature type="compositionally biased region" description="Basic residues" evidence="1">
    <location>
        <begin position="227"/>
        <end position="237"/>
    </location>
</feature>
<feature type="compositionally biased region" description="Basic and acidic residues" evidence="1">
    <location>
        <begin position="782"/>
        <end position="804"/>
    </location>
</feature>
<feature type="compositionally biased region" description="Basic and acidic residues" evidence="1">
    <location>
        <begin position="874"/>
        <end position="890"/>
    </location>
</feature>
<feature type="compositionally biased region" description="Basic residues" evidence="1">
    <location>
        <begin position="747"/>
        <end position="759"/>
    </location>
</feature>
<feature type="compositionally biased region" description="Acidic residues" evidence="1">
    <location>
        <begin position="1327"/>
        <end position="1342"/>
    </location>
</feature>
<feature type="compositionally biased region" description="Basic and acidic residues" evidence="1">
    <location>
        <begin position="1101"/>
        <end position="1120"/>
    </location>
</feature>
<feature type="region of interest" description="Disordered" evidence="1">
    <location>
        <begin position="1194"/>
        <end position="1260"/>
    </location>
</feature>
<keyword evidence="2" id="KW-1133">Transmembrane helix</keyword>
<evidence type="ECO:0000313" key="3">
    <source>
        <dbReference type="EMBL" id="CAG9862257.1"/>
    </source>
</evidence>
<feature type="compositionally biased region" description="Basic residues" evidence="1">
    <location>
        <begin position="2079"/>
        <end position="2091"/>
    </location>
</feature>
<feature type="region of interest" description="Disordered" evidence="1">
    <location>
        <begin position="305"/>
        <end position="334"/>
    </location>
</feature>
<feature type="region of interest" description="Disordered" evidence="1">
    <location>
        <begin position="731"/>
        <end position="816"/>
    </location>
</feature>
<feature type="region of interest" description="Disordered" evidence="1">
    <location>
        <begin position="218"/>
        <end position="293"/>
    </location>
</feature>
<feature type="region of interest" description="Disordered" evidence="1">
    <location>
        <begin position="361"/>
        <end position="444"/>
    </location>
</feature>
<feature type="compositionally biased region" description="Polar residues" evidence="1">
    <location>
        <begin position="245"/>
        <end position="258"/>
    </location>
</feature>
<feature type="compositionally biased region" description="Basic and acidic residues" evidence="1">
    <location>
        <begin position="409"/>
        <end position="432"/>
    </location>
</feature>
<feature type="compositionally biased region" description="Low complexity" evidence="1">
    <location>
        <begin position="968"/>
        <end position="980"/>
    </location>
</feature>
<evidence type="ECO:0000256" key="1">
    <source>
        <dbReference type="SAM" id="MobiDB-lite"/>
    </source>
</evidence>
<protein>
    <submittedName>
        <fullName evidence="3">Uncharacterized protein</fullName>
    </submittedName>
</protein>
<feature type="compositionally biased region" description="Basic and acidic residues" evidence="1">
    <location>
        <begin position="472"/>
        <end position="508"/>
    </location>
</feature>
<dbReference type="Proteomes" id="UP001153712">
    <property type="component" value="Chromosome 5"/>
</dbReference>
<organism evidence="3 4">
    <name type="scientific">Phyllotreta striolata</name>
    <name type="common">Striped flea beetle</name>
    <name type="synonym">Crioceris striolata</name>
    <dbReference type="NCBI Taxonomy" id="444603"/>
    <lineage>
        <taxon>Eukaryota</taxon>
        <taxon>Metazoa</taxon>
        <taxon>Ecdysozoa</taxon>
        <taxon>Arthropoda</taxon>
        <taxon>Hexapoda</taxon>
        <taxon>Insecta</taxon>
        <taxon>Pterygota</taxon>
        <taxon>Neoptera</taxon>
        <taxon>Endopterygota</taxon>
        <taxon>Coleoptera</taxon>
        <taxon>Polyphaga</taxon>
        <taxon>Cucujiformia</taxon>
        <taxon>Chrysomeloidea</taxon>
        <taxon>Chrysomelidae</taxon>
        <taxon>Galerucinae</taxon>
        <taxon>Alticini</taxon>
        <taxon>Phyllotreta</taxon>
    </lineage>
</organism>
<feature type="compositionally biased region" description="Basic and acidic residues" evidence="1">
    <location>
        <begin position="1011"/>
        <end position="1026"/>
    </location>
</feature>
<dbReference type="OrthoDB" id="6782661at2759"/>
<feature type="compositionally biased region" description="Basic and acidic residues" evidence="1">
    <location>
        <begin position="1957"/>
        <end position="1966"/>
    </location>
</feature>
<feature type="compositionally biased region" description="Low complexity" evidence="1">
    <location>
        <begin position="1505"/>
        <end position="1515"/>
    </location>
</feature>
<feature type="compositionally biased region" description="Polar residues" evidence="1">
    <location>
        <begin position="167"/>
        <end position="176"/>
    </location>
</feature>
<feature type="region of interest" description="Disordered" evidence="1">
    <location>
        <begin position="642"/>
        <end position="665"/>
    </location>
</feature>
<feature type="compositionally biased region" description="Basic and acidic residues" evidence="1">
    <location>
        <begin position="1034"/>
        <end position="1064"/>
    </location>
</feature>
<feature type="compositionally biased region" description="Basic and acidic residues" evidence="1">
    <location>
        <begin position="1908"/>
        <end position="1923"/>
    </location>
</feature>
<sequence length="2197" mass="249325">MEKANKRIRRGRKSPKVPIETYKWEDVRRSRRRGGYPWTHLYKEPLYEHLDPEPWTMEGMRKAKSSSTMGKSDDFSISEVTTFDNRSAVEEVLDDPSVDIKDMTHSMKTSCSSLNLEEQEIDDDIERAYEVIDKEETAQTPGMFFLNSEESSDDISQYLDKEERLPSQDSKASQDQLKPENEMSAKKRKLSAESSNSKLSLGKKAFIQKLKGTTEKIKAPKLTFPTKLKKPIPKKTKNSPPQIKKPTQSSTATSSNTKPVYIHIPLKPPPGETDQYSHLENEPLEKEAATRKPASFRDLVKTIKHLQEPPIEHKHPSPIRELKEEEPEDSHNKELVDVTVKMLVAEEHVFDIEKKEIPEESTITNGNCKATDEVTTQIDTPEDVTEDTSSPVIEAPDEDYFNKLFEASTSRERTNSQKENRNVRSKSAEPERKRKASLESSYSRKSLSKLGFLKKLRDAKDKLKSSLSRTTSKKDVKAKDTPKSNEKTKEKDIVDKPKEQLKPKKHVEPVYIHIPLRPPEGETDQFSHLKYEAPATVVPKEPESKSESDPECSINTPDVAPDVQLIILTAPSDDEILDYNSSDVPETPVSENKPFFPLKVHELKKIAKDAINEVTNGATSNKLASVAEENGKNSHEEQIITELEEDKKVEHMTIDEEDGLSEAKKDEIVVEGTEDAGIKEEIKIVEQELTITDDTIDNASKVSESASCNEDIDKPEEVVKTVTEEKSIIEDKPELKSVLKAPNSPVMKKKVSFKRKSKSKSSEEETDKPEAKEVITVTEDGTDLKDDEKHKEKWSETNDHEPEHLQPPLNTELQTINLNNTPAVVISTEEAMGLSDQDNYNLSAKHVYEEISEDTHKKPLKTQKVAFSATSDSRSSETSEKKPAPKEARGKFQAAFKQKASNFKTKLQSIKKPHITLPERPKFQKPNLQRFKIEKPKWSMPKMPDTAKISLPHFSLPRKGAKKPAKRISSTESTSGGSKKITFDFGTYPRIFKRKSKPDVAPQFATVPRAKKTDSSKSTEDSRRSATDSIRIPLHSEDSTDKDELNSRVESSDLIEPSHIRYSEGIDSEDEYERETKEVMEERDFLSRWQRGRFNPDEFGDERRQPRVTDLDSPTEDKEFSSNNGKEPNYSSSSSVAVHRQGVLEEINPDEFFLRQKGISQDNIEVGMYLSTEIREAFRNPTNALVQMEENNFNKGSHHSLPELQNKRKPIKKPKRKKTPHASQERIQYGEESADEETDAIPPSRPKRRSKKKKKTNEEFIPYQETIQVDLTQDERLTQHRESLGILADDEQDFTYENEAMEGIEQPEIRITDPYKNYGEDEIEEIEDDVENDENEPEEDLYVPEAPPRLKPKSIKSLKTFEMGSAIRTFEVVSTIPKNKKVPERISYHTKEKEVNEYPQISSHELNITEPEMSRENFNNYRYLDESIEDLPPPAPPRKHKSVKSLTISENESLPGDLVANRMVFSSEKTLEEPQIDAIRTESKIIIPIEPEIQPPIRPLRSRSRGNSNSRTGSRAASETRTIPQEDNNSVCQEEDLPVPCIEEPCTQTICDYMGYTTVDRNKPRDPPLPPPRSLQRKKKPKRTQENNFFTIPRTRSQVENDTPVRPSRIYSTILPNHKADAENKENLDIDILQYIEQDSNSSSRNLQSGEVIEKIKVRPLPTPPRPPRKLKPLADITSRENIAVDSTEDIKKSTAGESEVYTQTEPLPEDFVCEEVVQEPTDRVIIPSQTAEGRRVKRELITPTMFTHEETVTHGSLIVEPLNGARILPDSDFSEIRKEKIIPVHVESDNEETSSIPDEFHKLSDPVVENKPLNTNEDGKEAKKSAVNEMDVLKANKLQVIDLDVDTLTVNRLLAGKIVVSEIDSNSIQTNEISSKTGSSKVADISLPPEVLEQIVKSIRSNYSPEEQEKPQSENIEQKKTPIEPSPSREPTIEPCPEEAFEISTNQNVEEPVTSEEERISDTSHPETVPLEEPKEVPSVFSEPAVMSHTEEQEIPLLTNPESTEAAEEPPHRPPRQSERLKASQSTTEVSMQEPEVDDEPPPRPPHLPLGYMPSQPPVSFYALRAQKYVEDNIPAVPRRRRPARAKHPARSSSEDSSDGSPVARRLHRHASEPTVAQLTGQLARACASQANSALKRLINYILNNVFHNEDGKQDLNVMIIIILVLIAGLLLLGYGEERTVIHLHHWEYFNPPKDL</sequence>
<gene>
    <name evidence="3" type="ORF">PHYEVI_LOCUS8577</name>
</gene>
<feature type="compositionally biased region" description="Basic and acidic residues" evidence="1">
    <location>
        <begin position="1074"/>
        <end position="1086"/>
    </location>
</feature>
<feature type="region of interest" description="Disordered" evidence="1">
    <location>
        <begin position="1490"/>
        <end position="1532"/>
    </location>
</feature>
<feature type="region of interest" description="Disordered" evidence="1">
    <location>
        <begin position="1558"/>
        <end position="1586"/>
    </location>
</feature>
<feature type="compositionally biased region" description="Polar residues" evidence="1">
    <location>
        <begin position="1121"/>
        <end position="1136"/>
    </location>
</feature>
<evidence type="ECO:0000313" key="4">
    <source>
        <dbReference type="Proteomes" id="UP001153712"/>
    </source>
</evidence>
<feature type="region of interest" description="Disordered" evidence="1">
    <location>
        <begin position="1902"/>
        <end position="2055"/>
    </location>
</feature>
<feature type="compositionally biased region" description="Basic residues" evidence="1">
    <location>
        <begin position="1245"/>
        <end position="1255"/>
    </location>
</feature>
<accession>A0A9N9TPQ9</accession>
<keyword evidence="2" id="KW-0812">Transmembrane</keyword>
<reference evidence="3" key="1">
    <citation type="submission" date="2022-01" db="EMBL/GenBank/DDBJ databases">
        <authorList>
            <person name="King R."/>
        </authorList>
    </citation>
    <scope>NUCLEOTIDE SEQUENCE</scope>
</reference>
<feature type="compositionally biased region" description="Basic and acidic residues" evidence="1">
    <location>
        <begin position="760"/>
        <end position="773"/>
    </location>
</feature>
<feature type="compositionally biased region" description="Basic and acidic residues" evidence="1">
    <location>
        <begin position="2010"/>
        <end position="2023"/>
    </location>
</feature>
<feature type="region of interest" description="Disordered" evidence="1">
    <location>
        <begin position="139"/>
        <end position="203"/>
    </location>
</feature>
<keyword evidence="2" id="KW-0472">Membrane</keyword>
<feature type="region of interest" description="Disordered" evidence="1">
    <location>
        <begin position="2074"/>
        <end position="2111"/>
    </location>
</feature>
<feature type="compositionally biased region" description="Polar residues" evidence="1">
    <location>
        <begin position="361"/>
        <end position="379"/>
    </location>
</feature>
<feature type="region of interest" description="Disordered" evidence="1">
    <location>
        <begin position="1327"/>
        <end position="1349"/>
    </location>
</feature>
<feature type="compositionally biased region" description="Basic residues" evidence="1">
    <location>
        <begin position="1207"/>
        <end position="1220"/>
    </location>
</feature>
<name>A0A9N9TPQ9_PHYSR</name>
<evidence type="ECO:0000256" key="2">
    <source>
        <dbReference type="SAM" id="Phobius"/>
    </source>
</evidence>
<feature type="compositionally biased region" description="Polar residues" evidence="1">
    <location>
        <begin position="899"/>
        <end position="908"/>
    </location>
</feature>
<feature type="compositionally biased region" description="Basic and acidic residues" evidence="1">
    <location>
        <begin position="275"/>
        <end position="290"/>
    </location>
</feature>
<keyword evidence="4" id="KW-1185">Reference proteome</keyword>
<feature type="region of interest" description="Disordered" evidence="1">
    <location>
        <begin position="851"/>
        <end position="1137"/>
    </location>
</feature>
<proteinExistence type="predicted"/>